<name>A0AAW1WJB3_RUBAR</name>
<accession>A0AAW1WJB3</accession>
<feature type="transmembrane region" description="Helical" evidence="1">
    <location>
        <begin position="438"/>
        <end position="461"/>
    </location>
</feature>
<keyword evidence="1" id="KW-0472">Membrane</keyword>
<dbReference type="InterPro" id="IPR004158">
    <property type="entry name" value="DUF247_pln"/>
</dbReference>
<dbReference type="PANTHER" id="PTHR31170">
    <property type="entry name" value="BNAC04G53230D PROTEIN"/>
    <property type="match status" value="1"/>
</dbReference>
<sequence>MTESNVNNDCLIEIGEKEEETAIAANNVTNHQTWSGNRNEDKVGIASSIRAKLRSEAQSSASACIYRIPDPIKRLHEKEFVPSLVSIGPFHHGKKNLQAMERVKLGYLNNLLVRLEPETSVEHIVEKVASMEEYCRSCYEEKLQYSSEEFVEMMVIDGCFIVEFFRKEEGKLPKDKNDPKDDDDPESMTFVTVLYELLLLENQLPWRLVDCLFELTNNQGPRGKKFKSLWELSCSLFSRWVDKIDPEKKTSEPRHLLDTVRLVTVEPDDKEIVFPVSESLPSATELVEIGVIFKHRGPDNTLGINFNDVDGVMEITPITITPNQSLMRNLIALEECESRGPHKYQITSYCRVLNDLIKSSKDVEILMNKNIIINFWNLSKEDIASFFSDICKNSVTTFSCSRSVSMVSTNVRMYYEHRWLRRWISSIKREYLYNPSSIWSISNAVVLVILLTAIQTVYSVLSYYKS</sequence>
<keyword evidence="1" id="KW-1133">Transmembrane helix</keyword>
<proteinExistence type="predicted"/>
<dbReference type="AlphaFoldDB" id="A0AAW1WJB3"/>
<evidence type="ECO:0000313" key="2">
    <source>
        <dbReference type="EMBL" id="KAK9924258.1"/>
    </source>
</evidence>
<dbReference type="PANTHER" id="PTHR31170:SF17">
    <property type="match status" value="1"/>
</dbReference>
<keyword evidence="3" id="KW-1185">Reference proteome</keyword>
<organism evidence="2 3">
    <name type="scientific">Rubus argutus</name>
    <name type="common">Southern blackberry</name>
    <dbReference type="NCBI Taxonomy" id="59490"/>
    <lineage>
        <taxon>Eukaryota</taxon>
        <taxon>Viridiplantae</taxon>
        <taxon>Streptophyta</taxon>
        <taxon>Embryophyta</taxon>
        <taxon>Tracheophyta</taxon>
        <taxon>Spermatophyta</taxon>
        <taxon>Magnoliopsida</taxon>
        <taxon>eudicotyledons</taxon>
        <taxon>Gunneridae</taxon>
        <taxon>Pentapetalae</taxon>
        <taxon>rosids</taxon>
        <taxon>fabids</taxon>
        <taxon>Rosales</taxon>
        <taxon>Rosaceae</taxon>
        <taxon>Rosoideae</taxon>
        <taxon>Rosoideae incertae sedis</taxon>
        <taxon>Rubus</taxon>
    </lineage>
</organism>
<dbReference type="Pfam" id="PF03140">
    <property type="entry name" value="DUF247"/>
    <property type="match status" value="1"/>
</dbReference>
<dbReference type="EMBL" id="JBEDUW010000006">
    <property type="protein sequence ID" value="KAK9924258.1"/>
    <property type="molecule type" value="Genomic_DNA"/>
</dbReference>
<gene>
    <name evidence="2" type="ORF">M0R45_032638</name>
</gene>
<protein>
    <submittedName>
        <fullName evidence="2">Uncharacterized protein</fullName>
    </submittedName>
</protein>
<comment type="caution">
    <text evidence="2">The sequence shown here is derived from an EMBL/GenBank/DDBJ whole genome shotgun (WGS) entry which is preliminary data.</text>
</comment>
<evidence type="ECO:0000256" key="1">
    <source>
        <dbReference type="SAM" id="Phobius"/>
    </source>
</evidence>
<evidence type="ECO:0000313" key="3">
    <source>
        <dbReference type="Proteomes" id="UP001457282"/>
    </source>
</evidence>
<reference evidence="2 3" key="1">
    <citation type="journal article" date="2023" name="G3 (Bethesda)">
        <title>A chromosome-length genome assembly and annotation of blackberry (Rubus argutus, cv. 'Hillquist').</title>
        <authorList>
            <person name="Bruna T."/>
            <person name="Aryal R."/>
            <person name="Dudchenko O."/>
            <person name="Sargent D.J."/>
            <person name="Mead D."/>
            <person name="Buti M."/>
            <person name="Cavallini A."/>
            <person name="Hytonen T."/>
            <person name="Andres J."/>
            <person name="Pham M."/>
            <person name="Weisz D."/>
            <person name="Mascagni F."/>
            <person name="Usai G."/>
            <person name="Natali L."/>
            <person name="Bassil N."/>
            <person name="Fernandez G.E."/>
            <person name="Lomsadze A."/>
            <person name="Armour M."/>
            <person name="Olukolu B."/>
            <person name="Poorten T."/>
            <person name="Britton C."/>
            <person name="Davik J."/>
            <person name="Ashrafi H."/>
            <person name="Aiden E.L."/>
            <person name="Borodovsky M."/>
            <person name="Worthington M."/>
        </authorList>
    </citation>
    <scope>NUCLEOTIDE SEQUENCE [LARGE SCALE GENOMIC DNA]</scope>
    <source>
        <strain evidence="2">PI 553951</strain>
    </source>
</reference>
<dbReference type="Proteomes" id="UP001457282">
    <property type="component" value="Unassembled WGS sequence"/>
</dbReference>
<keyword evidence="1" id="KW-0812">Transmembrane</keyword>